<gene>
    <name evidence="1" type="ORF">RRG08_025333</name>
</gene>
<keyword evidence="2" id="KW-1185">Reference proteome</keyword>
<reference evidence="1" key="1">
    <citation type="journal article" date="2023" name="G3 (Bethesda)">
        <title>A reference genome for the long-term kleptoplast-retaining sea slug Elysia crispata morphotype clarki.</title>
        <authorList>
            <person name="Eastman K.E."/>
            <person name="Pendleton A.L."/>
            <person name="Shaikh M.A."/>
            <person name="Suttiyut T."/>
            <person name="Ogas R."/>
            <person name="Tomko P."/>
            <person name="Gavelis G."/>
            <person name="Widhalm J.R."/>
            <person name="Wisecaver J.H."/>
        </authorList>
    </citation>
    <scope>NUCLEOTIDE SEQUENCE</scope>
    <source>
        <strain evidence="1">ECLA1</strain>
    </source>
</reference>
<sequence>MNQCFSGGPKAMPQSSKLTIGDRTQMRIVFCRERFAQHGFPENGDIFSIFLAPRDSNLQLTLSGDEQGSFRLTPDLLVKIRAACW</sequence>
<comment type="caution">
    <text evidence="1">The sequence shown here is derived from an EMBL/GenBank/DDBJ whole genome shotgun (WGS) entry which is preliminary data.</text>
</comment>
<evidence type="ECO:0000313" key="2">
    <source>
        <dbReference type="Proteomes" id="UP001283361"/>
    </source>
</evidence>
<accession>A0AAE1A9B5</accession>
<dbReference type="AlphaFoldDB" id="A0AAE1A9B5"/>
<organism evidence="1 2">
    <name type="scientific">Elysia crispata</name>
    <name type="common">lettuce slug</name>
    <dbReference type="NCBI Taxonomy" id="231223"/>
    <lineage>
        <taxon>Eukaryota</taxon>
        <taxon>Metazoa</taxon>
        <taxon>Spiralia</taxon>
        <taxon>Lophotrochozoa</taxon>
        <taxon>Mollusca</taxon>
        <taxon>Gastropoda</taxon>
        <taxon>Heterobranchia</taxon>
        <taxon>Euthyneura</taxon>
        <taxon>Panpulmonata</taxon>
        <taxon>Sacoglossa</taxon>
        <taxon>Placobranchoidea</taxon>
        <taxon>Plakobranchidae</taxon>
        <taxon>Elysia</taxon>
    </lineage>
</organism>
<proteinExistence type="predicted"/>
<evidence type="ECO:0000313" key="1">
    <source>
        <dbReference type="EMBL" id="KAK3783710.1"/>
    </source>
</evidence>
<dbReference type="EMBL" id="JAWDGP010002360">
    <property type="protein sequence ID" value="KAK3783710.1"/>
    <property type="molecule type" value="Genomic_DNA"/>
</dbReference>
<dbReference type="Proteomes" id="UP001283361">
    <property type="component" value="Unassembled WGS sequence"/>
</dbReference>
<name>A0AAE1A9B5_9GAST</name>
<protein>
    <submittedName>
        <fullName evidence="1">Uncharacterized protein</fullName>
    </submittedName>
</protein>